<dbReference type="GO" id="GO:0046872">
    <property type="term" value="F:metal ion binding"/>
    <property type="evidence" value="ECO:0007669"/>
    <property type="project" value="UniProtKB-KW"/>
</dbReference>
<dbReference type="NCBIfam" id="TIGR00494">
    <property type="entry name" value="crcB"/>
    <property type="match status" value="1"/>
</dbReference>
<dbReference type="PANTHER" id="PTHR28259:SF16">
    <property type="entry name" value="FLUORIDE-SPECIFIC ION CHANNEL FLUC 2"/>
    <property type="match status" value="1"/>
</dbReference>
<evidence type="ECO:0000256" key="14">
    <source>
        <dbReference type="HAMAP-Rule" id="MF_00454"/>
    </source>
</evidence>
<dbReference type="PATRIC" id="fig|33934.7.peg.1143"/>
<feature type="binding site" evidence="14">
    <location>
        <position position="68"/>
    </location>
    <ligand>
        <name>Na(+)</name>
        <dbReference type="ChEBI" id="CHEBI:29101"/>
        <note>structural</note>
    </ligand>
</feature>
<evidence type="ECO:0000256" key="7">
    <source>
        <dbReference type="ARBA" id="ARBA00023053"/>
    </source>
</evidence>
<keyword evidence="7 14" id="KW-0915">Sodium</keyword>
<dbReference type="AlphaFoldDB" id="A0A178TJA6"/>
<dbReference type="GO" id="GO:0005886">
    <property type="term" value="C:plasma membrane"/>
    <property type="evidence" value="ECO:0007669"/>
    <property type="project" value="UniProtKB-SubCell"/>
</dbReference>
<comment type="subcellular location">
    <subcellularLocation>
        <location evidence="1 14">Cell membrane</location>
        <topology evidence="1 14">Multi-pass membrane protein</topology>
    </subcellularLocation>
</comment>
<keyword evidence="8 14" id="KW-0406">Ion transport</keyword>
<accession>A0A178TJA6</accession>
<dbReference type="RefSeq" id="WP_035018761.1">
    <property type="nucleotide sequence ID" value="NZ_CP021838.1"/>
</dbReference>
<evidence type="ECO:0000256" key="11">
    <source>
        <dbReference type="ARBA" id="ARBA00035120"/>
    </source>
</evidence>
<feature type="transmembrane region" description="Helical" evidence="14">
    <location>
        <begin position="89"/>
        <end position="108"/>
    </location>
</feature>
<evidence type="ECO:0000313" key="15">
    <source>
        <dbReference type="EMBL" id="OAO81433.1"/>
    </source>
</evidence>
<keyword evidence="9 14" id="KW-0472">Membrane</keyword>
<evidence type="ECO:0000256" key="9">
    <source>
        <dbReference type="ARBA" id="ARBA00023136"/>
    </source>
</evidence>
<evidence type="ECO:0000256" key="4">
    <source>
        <dbReference type="ARBA" id="ARBA00022692"/>
    </source>
</evidence>
<comment type="similarity">
    <text evidence="11 14">Belongs to the fluoride channel Fluc/FEX (TC 1.A.43) family.</text>
</comment>
<evidence type="ECO:0000313" key="16">
    <source>
        <dbReference type="EMBL" id="RWU16359.1"/>
    </source>
</evidence>
<evidence type="ECO:0000256" key="8">
    <source>
        <dbReference type="ARBA" id="ARBA00023065"/>
    </source>
</evidence>
<evidence type="ECO:0000313" key="17">
    <source>
        <dbReference type="Proteomes" id="UP000078336"/>
    </source>
</evidence>
<feature type="binding site" evidence="14">
    <location>
        <position position="65"/>
    </location>
    <ligand>
        <name>Na(+)</name>
        <dbReference type="ChEBI" id="CHEBI:29101"/>
        <note>structural</note>
    </ligand>
</feature>
<name>A0A178TJA6_9BACL</name>
<comment type="caution">
    <text evidence="15">The sequence shown here is derived from an EMBL/GenBank/DDBJ whole genome shotgun (WGS) entry which is preliminary data.</text>
</comment>
<keyword evidence="2 14" id="KW-0813">Transport</keyword>
<reference evidence="16 18" key="2">
    <citation type="submission" date="2019-01" db="EMBL/GenBank/DDBJ databases">
        <title>Anoxybacillus flavithermus in powdered infant formula.</title>
        <authorList>
            <person name="Rhee M.S."/>
            <person name="Choi I.-G."/>
            <person name="Cho T.J."/>
            <person name="Park B."/>
        </authorList>
    </citation>
    <scope>NUCLEOTIDE SEQUENCE [LARGE SCALE GENOMIC DNA]</scope>
    <source>
        <strain evidence="16 18">FHS-PPAM212</strain>
    </source>
</reference>
<keyword evidence="4 14" id="KW-0812">Transmembrane</keyword>
<evidence type="ECO:0000256" key="2">
    <source>
        <dbReference type="ARBA" id="ARBA00022448"/>
    </source>
</evidence>
<comment type="activity regulation">
    <text evidence="14">Na(+) is not transported, but it plays an essential structural role and its presence is essential for fluoride channel function.</text>
</comment>
<keyword evidence="17" id="KW-1185">Reference proteome</keyword>
<keyword evidence="6 14" id="KW-1133">Transmembrane helix</keyword>
<evidence type="ECO:0000256" key="5">
    <source>
        <dbReference type="ARBA" id="ARBA00022723"/>
    </source>
</evidence>
<dbReference type="PANTHER" id="PTHR28259">
    <property type="entry name" value="FLUORIDE EXPORT PROTEIN 1-RELATED"/>
    <property type="match status" value="1"/>
</dbReference>
<dbReference type="HAMAP" id="MF_00454">
    <property type="entry name" value="FluC"/>
    <property type="match status" value="1"/>
</dbReference>
<gene>
    <name evidence="14 16" type="primary">crcB</name>
    <name evidence="14" type="synonym">fluC</name>
    <name evidence="16" type="ORF">EA138_01100</name>
    <name evidence="15" type="ORF">TAF16_0743</name>
</gene>
<evidence type="ECO:0000256" key="1">
    <source>
        <dbReference type="ARBA" id="ARBA00004651"/>
    </source>
</evidence>
<comment type="catalytic activity">
    <reaction evidence="12">
        <text>fluoride(in) = fluoride(out)</text>
        <dbReference type="Rhea" id="RHEA:76159"/>
        <dbReference type="ChEBI" id="CHEBI:17051"/>
    </reaction>
    <physiologicalReaction direction="left-to-right" evidence="12">
        <dbReference type="Rhea" id="RHEA:76160"/>
    </physiologicalReaction>
</comment>
<dbReference type="GO" id="GO:0140114">
    <property type="term" value="P:cellular detoxification of fluoride"/>
    <property type="evidence" value="ECO:0007669"/>
    <property type="project" value="UniProtKB-UniRule"/>
</dbReference>
<dbReference type="EMBL" id="SBBW01000002">
    <property type="protein sequence ID" value="RWU16359.1"/>
    <property type="molecule type" value="Genomic_DNA"/>
</dbReference>
<evidence type="ECO:0000256" key="12">
    <source>
        <dbReference type="ARBA" id="ARBA00035585"/>
    </source>
</evidence>
<evidence type="ECO:0000313" key="18">
    <source>
        <dbReference type="Proteomes" id="UP000286434"/>
    </source>
</evidence>
<dbReference type="InterPro" id="IPR003691">
    <property type="entry name" value="FluC"/>
</dbReference>
<keyword evidence="5 14" id="KW-0479">Metal-binding</keyword>
<keyword evidence="3 14" id="KW-1003">Cell membrane</keyword>
<evidence type="ECO:0000256" key="6">
    <source>
        <dbReference type="ARBA" id="ARBA00022989"/>
    </source>
</evidence>
<organism evidence="15 17">
    <name type="scientific">Anoxybacillus flavithermus</name>
    <dbReference type="NCBI Taxonomy" id="33934"/>
    <lineage>
        <taxon>Bacteria</taxon>
        <taxon>Bacillati</taxon>
        <taxon>Bacillota</taxon>
        <taxon>Bacilli</taxon>
        <taxon>Bacillales</taxon>
        <taxon>Anoxybacillaceae</taxon>
        <taxon>Anoxybacillus</taxon>
    </lineage>
</organism>
<dbReference type="EMBL" id="LUCQ01000053">
    <property type="protein sequence ID" value="OAO81433.1"/>
    <property type="molecule type" value="Genomic_DNA"/>
</dbReference>
<feature type="transmembrane region" description="Helical" evidence="14">
    <location>
        <begin position="31"/>
        <end position="52"/>
    </location>
</feature>
<dbReference type="Pfam" id="PF02537">
    <property type="entry name" value="CRCB"/>
    <property type="match status" value="1"/>
</dbReference>
<feature type="transmembrane region" description="Helical" evidence="14">
    <location>
        <begin position="58"/>
        <end position="82"/>
    </location>
</feature>
<sequence length="110" mass="12080">MMYVALGGALGAWCRYKLGIWLMRWTKQSPVPLSILFINWIGSFGLGIALAYDVQSVGVTVGFFGAFTTFSTFSVEALQLLLGKQYKEAFLYISASIIGSICLFQAGFML</sequence>
<comment type="function">
    <text evidence="13 14">Fluoride-specific ion channel. Important for reducing fluoride concentration in the cell, thus reducing its toxicity.</text>
</comment>
<dbReference type="OrthoDB" id="9815830at2"/>
<evidence type="ECO:0000256" key="10">
    <source>
        <dbReference type="ARBA" id="ARBA00023303"/>
    </source>
</evidence>
<proteinExistence type="inferred from homology"/>
<evidence type="ECO:0000256" key="13">
    <source>
        <dbReference type="ARBA" id="ARBA00049940"/>
    </source>
</evidence>
<dbReference type="GO" id="GO:0062054">
    <property type="term" value="F:fluoride channel activity"/>
    <property type="evidence" value="ECO:0007669"/>
    <property type="project" value="UniProtKB-UniRule"/>
</dbReference>
<evidence type="ECO:0000256" key="3">
    <source>
        <dbReference type="ARBA" id="ARBA00022475"/>
    </source>
</evidence>
<protein>
    <recommendedName>
        <fullName evidence="14">Fluoride-specific ion channel FluC</fullName>
    </recommendedName>
</protein>
<reference evidence="15 17" key="1">
    <citation type="submission" date="2016-03" db="EMBL/GenBank/DDBJ databases">
        <title>Spore heat resistance.</title>
        <authorList>
            <person name="Boekhorst J."/>
            <person name="Berendsen E.M."/>
            <person name="Wells-Bennik M.H."/>
            <person name="Kuipers O.P."/>
        </authorList>
    </citation>
    <scope>NUCLEOTIDE SEQUENCE [LARGE SCALE GENOMIC DNA]</scope>
    <source>
        <strain evidence="15 17">AF16</strain>
    </source>
</reference>
<dbReference type="Proteomes" id="UP000286434">
    <property type="component" value="Unassembled WGS sequence"/>
</dbReference>
<dbReference type="Proteomes" id="UP000078336">
    <property type="component" value="Unassembled WGS sequence"/>
</dbReference>
<keyword evidence="10 14" id="KW-0407">Ion channel</keyword>